<evidence type="ECO:0000313" key="4">
    <source>
        <dbReference type="EMBL" id="SFK88652.1"/>
    </source>
</evidence>
<dbReference type="PROSITE" id="PS01227">
    <property type="entry name" value="UPF0012"/>
    <property type="match status" value="1"/>
</dbReference>
<dbReference type="Proteomes" id="UP000034029">
    <property type="component" value="Chromosome"/>
</dbReference>
<dbReference type="PANTHER" id="PTHR23088:SF27">
    <property type="entry name" value="DEAMINATED GLUTATHIONE AMIDASE"/>
    <property type="match status" value="1"/>
</dbReference>
<dbReference type="AlphaFoldDB" id="A0A0F7D4R0"/>
<dbReference type="PANTHER" id="PTHR23088">
    <property type="entry name" value="NITRILASE-RELATED"/>
    <property type="match status" value="1"/>
</dbReference>
<dbReference type="EMBL" id="CP011366">
    <property type="protein sequence ID" value="AKG74670.1"/>
    <property type="molecule type" value="Genomic_DNA"/>
</dbReference>
<dbReference type="KEGG" id="shv:AAT16_10985"/>
<evidence type="ECO:0000313" key="3">
    <source>
        <dbReference type="EMBL" id="AKG74670.1"/>
    </source>
</evidence>
<accession>A0A0F7D4R0</accession>
<protein>
    <submittedName>
        <fullName evidence="3">Nitrilase</fullName>
    </submittedName>
    <submittedName>
        <fullName evidence="4">Predicted amidohydrolase</fullName>
    </submittedName>
</protein>
<sequence length="265" mass="30006">MNIKVLQFKVKYGDVDSNVSKVKALFEEENLSRTDIVVLPEMWTTGYDLKNVDRLACRNLEPAKSVISELAVKYDVNIVAGSVANIVDDTDDVYNTAFVMDRSGELVYQYSKMHLVPMLDEPAYLTGGKEKVDTFKLDGETFGLVICYDLRFPELFRDLTLKGATSIFVVAEWPLARKKHWETLLAARAIENQCYIIASNTYGEIVDETFAGRSMIIGPFGDVVDEADDNSKATVKGQTDGKEVDRIRKEVPIFDSRKREMYHFL</sequence>
<dbReference type="SUPFAM" id="SSF56317">
    <property type="entry name" value="Carbon-nitrogen hydrolase"/>
    <property type="match status" value="1"/>
</dbReference>
<name>A0A0F7D4R0_9STAP</name>
<evidence type="ECO:0000259" key="2">
    <source>
        <dbReference type="PROSITE" id="PS50263"/>
    </source>
</evidence>
<reference evidence="5" key="2">
    <citation type="submission" date="2015-04" db="EMBL/GenBank/DDBJ databases">
        <title>Complete genome sequence of Salinicoccus halodurans strain H3B36, isolated from the Qaidam basin of China.</title>
        <authorList>
            <person name="Ma Y."/>
            <person name="Jiang K."/>
            <person name="Xue Y."/>
        </authorList>
    </citation>
    <scope>NUCLEOTIDE SEQUENCE [LARGE SCALE GENOMIC DNA]</scope>
    <source>
        <strain evidence="5">H3B36</strain>
    </source>
</reference>
<dbReference type="PROSITE" id="PS50263">
    <property type="entry name" value="CN_HYDROLASE"/>
    <property type="match status" value="1"/>
</dbReference>
<dbReference type="InterPro" id="IPR003010">
    <property type="entry name" value="C-N_Hydrolase"/>
</dbReference>
<evidence type="ECO:0000313" key="6">
    <source>
        <dbReference type="Proteomes" id="UP000183090"/>
    </source>
</evidence>
<dbReference type="OrthoDB" id="9811121at2"/>
<dbReference type="Proteomes" id="UP000183090">
    <property type="component" value="Unassembled WGS sequence"/>
</dbReference>
<feature type="domain" description="CN hydrolase" evidence="2">
    <location>
        <begin position="1"/>
        <end position="241"/>
    </location>
</feature>
<dbReference type="CDD" id="cd07583">
    <property type="entry name" value="nitrilase_5"/>
    <property type="match status" value="1"/>
</dbReference>
<evidence type="ECO:0000313" key="5">
    <source>
        <dbReference type="Proteomes" id="UP000034029"/>
    </source>
</evidence>
<organism evidence="4 6">
    <name type="scientific">Salinicoccus halodurans</name>
    <dbReference type="NCBI Taxonomy" id="407035"/>
    <lineage>
        <taxon>Bacteria</taxon>
        <taxon>Bacillati</taxon>
        <taxon>Bacillota</taxon>
        <taxon>Bacilli</taxon>
        <taxon>Bacillales</taxon>
        <taxon>Staphylococcaceae</taxon>
        <taxon>Salinicoccus</taxon>
    </lineage>
</organism>
<comment type="similarity">
    <text evidence="1">Belongs to the carbon-nitrogen hydrolase superfamily. NIT1/NIT2 family.</text>
</comment>
<evidence type="ECO:0000256" key="1">
    <source>
        <dbReference type="ARBA" id="ARBA00010613"/>
    </source>
</evidence>
<gene>
    <name evidence="3" type="ORF">AAT16_10985</name>
    <name evidence="4" type="ORF">SAMN05216235_2254</name>
</gene>
<dbReference type="EMBL" id="FOTB01000005">
    <property type="protein sequence ID" value="SFK88652.1"/>
    <property type="molecule type" value="Genomic_DNA"/>
</dbReference>
<proteinExistence type="inferred from homology"/>
<dbReference type="InterPro" id="IPR001110">
    <property type="entry name" value="UPF0012_CS"/>
</dbReference>
<dbReference type="Pfam" id="PF00795">
    <property type="entry name" value="CN_hydrolase"/>
    <property type="match status" value="1"/>
</dbReference>
<keyword evidence="5" id="KW-1185">Reference proteome</keyword>
<reference evidence="4 6" key="3">
    <citation type="submission" date="2016-10" db="EMBL/GenBank/DDBJ databases">
        <authorList>
            <person name="Varghese N."/>
            <person name="Submissions S."/>
        </authorList>
    </citation>
    <scope>NUCLEOTIDE SEQUENCE [LARGE SCALE GENOMIC DNA]</scope>
    <source>
        <strain evidence="4 6">CGMCC 1.6501</strain>
    </source>
</reference>
<reference evidence="3 5" key="1">
    <citation type="journal article" date="2015" name="Int. J. Syst. Evol. Microbiol.">
        <title>Complete genome sequence of Salinicoccus halodurans H3B36, isolated from the Qaidam Basin in China.</title>
        <authorList>
            <person name="Jiang K."/>
            <person name="Xue Y."/>
            <person name="Ma Y."/>
        </authorList>
    </citation>
    <scope>NUCLEOTIDE SEQUENCE [LARGE SCALE GENOMIC DNA]</scope>
    <source>
        <strain evidence="3 5">H3B36</strain>
    </source>
</reference>
<dbReference type="RefSeq" id="WP_046790849.1">
    <property type="nucleotide sequence ID" value="NZ_CP011366.1"/>
</dbReference>
<dbReference type="InterPro" id="IPR036526">
    <property type="entry name" value="C-N_Hydrolase_sf"/>
</dbReference>
<dbReference type="Gene3D" id="3.60.110.10">
    <property type="entry name" value="Carbon-nitrogen hydrolase"/>
    <property type="match status" value="1"/>
</dbReference>